<evidence type="ECO:0000313" key="10">
    <source>
        <dbReference type="Proteomes" id="UP000474024"/>
    </source>
</evidence>
<dbReference type="SUPFAM" id="SSF161098">
    <property type="entry name" value="MetI-like"/>
    <property type="match status" value="1"/>
</dbReference>
<proteinExistence type="inferred from homology"/>
<evidence type="ECO:0000256" key="6">
    <source>
        <dbReference type="ARBA" id="ARBA00023136"/>
    </source>
</evidence>
<evidence type="ECO:0000256" key="3">
    <source>
        <dbReference type="ARBA" id="ARBA00022475"/>
    </source>
</evidence>
<evidence type="ECO:0000256" key="2">
    <source>
        <dbReference type="ARBA" id="ARBA00022448"/>
    </source>
</evidence>
<sequence>MDNNTEKKDMKLDSEQRVRVLSPGMLVAKRFLRNKLAIAGVVIIVCMFLFAFVGGLLNPYSQSQVFYTTDEMKKDYAGATEISDYQIYAADGVTLPSDAFSKTILAATTQKYVFETKDGSQLGLGKVSDSSYIMYAIDGSASASLADSEEYQGAAAAGQNVFTKDGKSYLFTEQDGQLDFYTGTEMAVVCQLSFTGYTAETQFSYDFYHNAIVAMADDETGFTADDSTYTIKQEGKSAAMVEDADGKDYAYISNMNINSVVDGVFLTPAFKEAVVAAIEDDKEEFTAEDKDGNDETYLLSQKDGQYTIKRYQETKVVDSYASPSKAHWVGTDANGMDLLARLMYGGRISLLIGFVVVAIEVVLGIIVGGIAGFFGGWVDNVLMRFVDIVYCIPAIPLYMILGSIMDYYKVSATGRIYMLCIVMSVLGWVGIARIVRGQILSLREQEFMIAVEATGISIRRRIFRHLIPNVIPQLIVFATMGLGDVILSEATLSFLGLGIKYPAASWGSIINAVNDSYVMTNYVFVWIPAGILILLTVLAFNFIGDGLRDAFDPKMKR</sequence>
<dbReference type="Proteomes" id="UP000474024">
    <property type="component" value="Unassembled WGS sequence"/>
</dbReference>
<keyword evidence="2 7" id="KW-0813">Transport</keyword>
<dbReference type="Pfam" id="PF12911">
    <property type="entry name" value="OppC_N"/>
    <property type="match status" value="1"/>
</dbReference>
<name>A0A6L5YQH6_9FIRM</name>
<protein>
    <submittedName>
        <fullName evidence="9">ABC transporter permease</fullName>
    </submittedName>
</protein>
<evidence type="ECO:0000256" key="4">
    <source>
        <dbReference type="ARBA" id="ARBA00022692"/>
    </source>
</evidence>
<dbReference type="GO" id="GO:0055085">
    <property type="term" value="P:transmembrane transport"/>
    <property type="evidence" value="ECO:0007669"/>
    <property type="project" value="InterPro"/>
</dbReference>
<feature type="transmembrane region" description="Helical" evidence="7">
    <location>
        <begin position="466"/>
        <end position="487"/>
    </location>
</feature>
<accession>A0A6L5YQH6</accession>
<evidence type="ECO:0000259" key="8">
    <source>
        <dbReference type="PROSITE" id="PS50928"/>
    </source>
</evidence>
<feature type="domain" description="ABC transmembrane type-1" evidence="8">
    <location>
        <begin position="346"/>
        <end position="544"/>
    </location>
</feature>
<dbReference type="PROSITE" id="PS50928">
    <property type="entry name" value="ABC_TM1"/>
    <property type="match status" value="1"/>
</dbReference>
<evidence type="ECO:0000256" key="7">
    <source>
        <dbReference type="RuleBase" id="RU363032"/>
    </source>
</evidence>
<dbReference type="InterPro" id="IPR050366">
    <property type="entry name" value="BP-dependent_transpt_permease"/>
</dbReference>
<dbReference type="InterPro" id="IPR000515">
    <property type="entry name" value="MetI-like"/>
</dbReference>
<dbReference type="GO" id="GO:0005886">
    <property type="term" value="C:plasma membrane"/>
    <property type="evidence" value="ECO:0007669"/>
    <property type="project" value="UniProtKB-SubCell"/>
</dbReference>
<feature type="transmembrane region" description="Helical" evidence="7">
    <location>
        <begin position="523"/>
        <end position="547"/>
    </location>
</feature>
<comment type="similarity">
    <text evidence="7">Belongs to the binding-protein-dependent transport system permease family.</text>
</comment>
<dbReference type="PANTHER" id="PTHR43386:SF1">
    <property type="entry name" value="D,D-DIPEPTIDE TRANSPORT SYSTEM PERMEASE PROTEIN DDPC-RELATED"/>
    <property type="match status" value="1"/>
</dbReference>
<evidence type="ECO:0000256" key="5">
    <source>
        <dbReference type="ARBA" id="ARBA00022989"/>
    </source>
</evidence>
<gene>
    <name evidence="9" type="ORF">FYJ75_03995</name>
</gene>
<dbReference type="CDD" id="cd06261">
    <property type="entry name" value="TM_PBP2"/>
    <property type="match status" value="1"/>
</dbReference>
<comment type="subcellular location">
    <subcellularLocation>
        <location evidence="1 7">Cell membrane</location>
        <topology evidence="1 7">Multi-pass membrane protein</topology>
    </subcellularLocation>
</comment>
<dbReference type="PANTHER" id="PTHR43386">
    <property type="entry name" value="OLIGOPEPTIDE TRANSPORT SYSTEM PERMEASE PROTEIN APPC"/>
    <property type="match status" value="1"/>
</dbReference>
<feature type="transmembrane region" description="Helical" evidence="7">
    <location>
        <begin position="350"/>
        <end position="378"/>
    </location>
</feature>
<keyword evidence="10" id="KW-1185">Reference proteome</keyword>
<dbReference type="InterPro" id="IPR025966">
    <property type="entry name" value="OppC_N"/>
</dbReference>
<dbReference type="InterPro" id="IPR035906">
    <property type="entry name" value="MetI-like_sf"/>
</dbReference>
<evidence type="ECO:0000256" key="1">
    <source>
        <dbReference type="ARBA" id="ARBA00004651"/>
    </source>
</evidence>
<evidence type="ECO:0000313" key="9">
    <source>
        <dbReference type="EMBL" id="MST74199.1"/>
    </source>
</evidence>
<organism evidence="9 10">
    <name type="scientific">Roseburia porci</name>
    <dbReference type="NCBI Taxonomy" id="2605790"/>
    <lineage>
        <taxon>Bacteria</taxon>
        <taxon>Bacillati</taxon>
        <taxon>Bacillota</taxon>
        <taxon>Clostridia</taxon>
        <taxon>Lachnospirales</taxon>
        <taxon>Lachnospiraceae</taxon>
        <taxon>Roseburia</taxon>
    </lineage>
</organism>
<feature type="transmembrane region" description="Helical" evidence="7">
    <location>
        <begin position="416"/>
        <end position="435"/>
    </location>
</feature>
<comment type="caution">
    <text evidence="9">The sequence shown here is derived from an EMBL/GenBank/DDBJ whole genome shotgun (WGS) entry which is preliminary data.</text>
</comment>
<dbReference type="EMBL" id="VUNI01000004">
    <property type="protein sequence ID" value="MST74199.1"/>
    <property type="molecule type" value="Genomic_DNA"/>
</dbReference>
<reference evidence="9 10" key="1">
    <citation type="submission" date="2019-08" db="EMBL/GenBank/DDBJ databases">
        <title>In-depth cultivation of the pig gut microbiome towards novel bacterial diversity and tailored functional studies.</title>
        <authorList>
            <person name="Wylensek D."/>
            <person name="Hitch T.C.A."/>
            <person name="Clavel T."/>
        </authorList>
    </citation>
    <scope>NUCLEOTIDE SEQUENCE [LARGE SCALE GENOMIC DNA]</scope>
    <source>
        <strain evidence="9 10">MUC/MUC-530-WT-4D</strain>
    </source>
</reference>
<dbReference type="Pfam" id="PF00528">
    <property type="entry name" value="BPD_transp_1"/>
    <property type="match status" value="1"/>
</dbReference>
<dbReference type="Gene3D" id="1.10.3720.10">
    <property type="entry name" value="MetI-like"/>
    <property type="match status" value="1"/>
</dbReference>
<dbReference type="RefSeq" id="WP_154429082.1">
    <property type="nucleotide sequence ID" value="NZ_VUNI01000004.1"/>
</dbReference>
<dbReference type="AlphaFoldDB" id="A0A6L5YQH6"/>
<feature type="transmembrane region" description="Helical" evidence="7">
    <location>
        <begin position="385"/>
        <end position="404"/>
    </location>
</feature>
<keyword evidence="4 7" id="KW-0812">Transmembrane</keyword>
<keyword evidence="6 7" id="KW-0472">Membrane</keyword>
<keyword evidence="5 7" id="KW-1133">Transmembrane helix</keyword>
<feature type="transmembrane region" description="Helical" evidence="7">
    <location>
        <begin position="36"/>
        <end position="57"/>
    </location>
</feature>
<keyword evidence="3" id="KW-1003">Cell membrane</keyword>